<dbReference type="EMBL" id="JAATIP010000389">
    <property type="protein sequence ID" value="KAF4349686.1"/>
    <property type="molecule type" value="Genomic_DNA"/>
</dbReference>
<dbReference type="Proteomes" id="UP000525078">
    <property type="component" value="Unassembled WGS sequence"/>
</dbReference>
<proteinExistence type="predicted"/>
<evidence type="ECO:0000313" key="3">
    <source>
        <dbReference type="Proteomes" id="UP000525078"/>
    </source>
</evidence>
<evidence type="ECO:0000313" key="2">
    <source>
        <dbReference type="EMBL" id="KAF4349686.1"/>
    </source>
</evidence>
<dbReference type="AlphaFoldDB" id="A0A7J6DUK3"/>
<reference evidence="2 3" key="1">
    <citation type="journal article" date="2020" name="bioRxiv">
        <title>Sequence and annotation of 42 cannabis genomes reveals extensive copy number variation in cannabinoid synthesis and pathogen resistance genes.</title>
        <authorList>
            <person name="Mckernan K.J."/>
            <person name="Helbert Y."/>
            <person name="Kane L.T."/>
            <person name="Ebling H."/>
            <person name="Zhang L."/>
            <person name="Liu B."/>
            <person name="Eaton Z."/>
            <person name="Mclaughlin S."/>
            <person name="Kingan S."/>
            <person name="Baybayan P."/>
            <person name="Concepcion G."/>
            <person name="Jordan M."/>
            <person name="Riva A."/>
            <person name="Barbazuk W."/>
            <person name="Harkins T."/>
        </authorList>
    </citation>
    <scope>NUCLEOTIDE SEQUENCE [LARGE SCALE GENOMIC DNA]</scope>
    <source>
        <strain evidence="3">cv. Jamaican Lion 4</strain>
        <tissue evidence="2">Leaf</tissue>
    </source>
</reference>
<evidence type="ECO:0000256" key="1">
    <source>
        <dbReference type="SAM" id="MobiDB-lite"/>
    </source>
</evidence>
<organism evidence="2 3">
    <name type="scientific">Cannabis sativa</name>
    <name type="common">Hemp</name>
    <name type="synonym">Marijuana</name>
    <dbReference type="NCBI Taxonomy" id="3483"/>
    <lineage>
        <taxon>Eukaryota</taxon>
        <taxon>Viridiplantae</taxon>
        <taxon>Streptophyta</taxon>
        <taxon>Embryophyta</taxon>
        <taxon>Tracheophyta</taxon>
        <taxon>Spermatophyta</taxon>
        <taxon>Magnoliopsida</taxon>
        <taxon>eudicotyledons</taxon>
        <taxon>Gunneridae</taxon>
        <taxon>Pentapetalae</taxon>
        <taxon>rosids</taxon>
        <taxon>fabids</taxon>
        <taxon>Rosales</taxon>
        <taxon>Cannabaceae</taxon>
        <taxon>Cannabis</taxon>
    </lineage>
</organism>
<feature type="compositionally biased region" description="Low complexity" evidence="1">
    <location>
        <begin position="1"/>
        <end position="18"/>
    </location>
</feature>
<protein>
    <submittedName>
        <fullName evidence="2">Uncharacterized protein</fullName>
    </submittedName>
</protein>
<name>A0A7J6DUK3_CANSA</name>
<gene>
    <name evidence="2" type="ORF">F8388_019646</name>
</gene>
<feature type="region of interest" description="Disordered" evidence="1">
    <location>
        <begin position="1"/>
        <end position="23"/>
    </location>
</feature>
<comment type="caution">
    <text evidence="2">The sequence shown here is derived from an EMBL/GenBank/DDBJ whole genome shotgun (WGS) entry which is preliminary data.</text>
</comment>
<accession>A0A7J6DUK3</accession>
<sequence>MSMIPKSSSSPSSLFPDLLPLPTPPGGTNTVEVSAALTFCEDPVEASSQTVGFLDAFVLARSSFANSRASRRRSRLRELQYAFLNGPRHSLFFDSSHDPNEVLQDRVKHQPTIHRLLHSEPYEPHQINLLLNKLHTQKEHAIAQEAYLTPQ</sequence>